<proteinExistence type="predicted"/>
<organism evidence="1 2">
    <name type="scientific">Polynucleobacter asymbioticus</name>
    <dbReference type="NCBI Taxonomy" id="576611"/>
    <lineage>
        <taxon>Bacteria</taxon>
        <taxon>Pseudomonadati</taxon>
        <taxon>Pseudomonadota</taxon>
        <taxon>Betaproteobacteria</taxon>
        <taxon>Burkholderiales</taxon>
        <taxon>Burkholderiaceae</taxon>
        <taxon>Polynucleobacter</taxon>
    </lineage>
</organism>
<dbReference type="AlphaFoldDB" id="A0AAC9NIX2"/>
<dbReference type="EMBL" id="CP015017">
    <property type="protein sequence ID" value="APC01304.1"/>
    <property type="molecule type" value="Genomic_DNA"/>
</dbReference>
<sequence>MSQFLTLLDVEQVEDVCQSGRGTWKVLNPLVYQSDLLGTTLTVPSGFVTDFASVPRIPIAFWFFGDRANEAATLHDWLYTTDSKLTHPVRDRETADAILKEASLAQGVPTWVAYALWAGVRIGGESHWV</sequence>
<dbReference type="RefSeq" id="WP_081354840.1">
    <property type="nucleotide sequence ID" value="NZ_CP015016.1"/>
</dbReference>
<accession>A0AAC9NIX2</accession>
<reference evidence="1" key="1">
    <citation type="journal article" date="2017" name="Appl. Environ. Microbiol.">
        <title>Microdiversification of a pelagic Polynucleobacter species is mainly driven by acquisition of genomic islands from a partially interspecific gene pool.</title>
        <authorList>
            <person name="Hoetzinger M."/>
            <person name="Hahn M.W."/>
            <person name="Jezberova J."/>
            <person name="Schmidt J."/>
            <person name="Koll U."/>
        </authorList>
    </citation>
    <scope>NUCLEOTIDE SEQUENCE</scope>
    <source>
        <strain evidence="1">MWH-RechtKol4</strain>
    </source>
</reference>
<name>A0AAC9NIX2_9BURK</name>
<evidence type="ECO:0008006" key="3">
    <source>
        <dbReference type="Google" id="ProtNLM"/>
    </source>
</evidence>
<dbReference type="InterPro" id="IPR010767">
    <property type="entry name" value="Phage_CGC-2007_Cje0229"/>
</dbReference>
<protein>
    <recommendedName>
        <fullName evidence="3">DUF1353 domain-containing protein</fullName>
    </recommendedName>
</protein>
<evidence type="ECO:0000313" key="1">
    <source>
        <dbReference type="EMBL" id="APC01304.1"/>
    </source>
</evidence>
<dbReference type="Proteomes" id="UP000182060">
    <property type="component" value="Chromosome"/>
</dbReference>
<evidence type="ECO:0000313" key="2">
    <source>
        <dbReference type="Proteomes" id="UP000182060"/>
    </source>
</evidence>
<gene>
    <name evidence="1" type="ORF">AOC25_06620</name>
</gene>
<dbReference type="Pfam" id="PF07087">
    <property type="entry name" value="DUF1353"/>
    <property type="match status" value="1"/>
</dbReference>